<dbReference type="OrthoDB" id="7696036at2759"/>
<name>A0A6H5IUW5_9HYME</name>
<evidence type="ECO:0000313" key="2">
    <source>
        <dbReference type="Proteomes" id="UP000479190"/>
    </source>
</evidence>
<dbReference type="EMBL" id="CADCXV010001046">
    <property type="protein sequence ID" value="CAB0040706.1"/>
    <property type="molecule type" value="Genomic_DNA"/>
</dbReference>
<keyword evidence="2" id="KW-1185">Reference proteome</keyword>
<protein>
    <recommendedName>
        <fullName evidence="3">Reverse transcriptase zinc-binding domain-containing protein</fullName>
    </recommendedName>
</protein>
<organism evidence="1 2">
    <name type="scientific">Trichogramma brassicae</name>
    <dbReference type="NCBI Taxonomy" id="86971"/>
    <lineage>
        <taxon>Eukaryota</taxon>
        <taxon>Metazoa</taxon>
        <taxon>Ecdysozoa</taxon>
        <taxon>Arthropoda</taxon>
        <taxon>Hexapoda</taxon>
        <taxon>Insecta</taxon>
        <taxon>Pterygota</taxon>
        <taxon>Neoptera</taxon>
        <taxon>Endopterygota</taxon>
        <taxon>Hymenoptera</taxon>
        <taxon>Apocrita</taxon>
        <taxon>Proctotrupomorpha</taxon>
        <taxon>Chalcidoidea</taxon>
        <taxon>Trichogrammatidae</taxon>
        <taxon>Trichogramma</taxon>
    </lineage>
</organism>
<proteinExistence type="predicted"/>
<gene>
    <name evidence="1" type="ORF">TBRA_LOCUS12400</name>
</gene>
<sequence>MPIDLKFCQRAAYYKIRKGQAVEVLNLRISREEILANDTAAKNQVDTRLIEEWQTRWDRSSTGRTTHEFFPSIARRLVYNIELDYYVTQFLTGHGGFAYYLHKFNARNFTQDSDLCDCGQTETADHILFGCPLLRRKRRRLVKAAVEITGEWPCAKENLVSDMRIFKEFRKFAKWYILWSHR</sequence>
<evidence type="ECO:0000313" key="1">
    <source>
        <dbReference type="EMBL" id="CAB0040706.1"/>
    </source>
</evidence>
<dbReference type="Proteomes" id="UP000479190">
    <property type="component" value="Unassembled WGS sequence"/>
</dbReference>
<accession>A0A6H5IUW5</accession>
<dbReference type="AlphaFoldDB" id="A0A6H5IUW5"/>
<evidence type="ECO:0008006" key="3">
    <source>
        <dbReference type="Google" id="ProtNLM"/>
    </source>
</evidence>
<reference evidence="1 2" key="1">
    <citation type="submission" date="2020-02" db="EMBL/GenBank/DDBJ databases">
        <authorList>
            <person name="Ferguson B K."/>
        </authorList>
    </citation>
    <scope>NUCLEOTIDE SEQUENCE [LARGE SCALE GENOMIC DNA]</scope>
</reference>